<dbReference type="RefSeq" id="WP_191769073.1">
    <property type="nucleotide sequence ID" value="NZ_JACSRA010000019.1"/>
</dbReference>
<evidence type="ECO:0000313" key="4">
    <source>
        <dbReference type="Proteomes" id="UP000627781"/>
    </source>
</evidence>
<evidence type="ECO:0000259" key="2">
    <source>
        <dbReference type="Pfam" id="PF06445"/>
    </source>
</evidence>
<dbReference type="Gene3D" id="3.20.80.10">
    <property type="entry name" value="Regulatory factor, effector binding domain"/>
    <property type="match status" value="1"/>
</dbReference>
<dbReference type="InterPro" id="IPR011576">
    <property type="entry name" value="Pyridox_Oxase_N"/>
</dbReference>
<dbReference type="SUPFAM" id="SSF50475">
    <property type="entry name" value="FMN-binding split barrel"/>
    <property type="match status" value="1"/>
</dbReference>
<dbReference type="InterPro" id="IPR011256">
    <property type="entry name" value="Reg_factor_effector_dom_sf"/>
</dbReference>
<accession>A0ABR8PVD8</accession>
<sequence>MGEKLDLKKENKELYTGKDGEIKEVFCKKAFYITIDGEGDPNTNEKYKMAIGALYKVAYSLKFIYKNRNLDFMVMPLSGLWWGVNSEENKEEWKWRAMIEIPNYVEEDDIEVAKEEAYVKSKNEVIKEVLYREMNENRCFQLLHIGPYNKEKEKISALHRIIKEKGYSMRGKHHEIYLNDARKTEENSLKTIIRQPVYKEEEEILNFEEESREFFDRLRNNKVMVLSTADGERVSSRSMSIIIYSRKFYFQTDKEFRKVKDINKNRNVALCVDNIQVEGKIGKIGSIYDEYFKDFKKLYKENYSGSYKTYSKLMENKVFEIIPEIISLYEYEGKNVYRKFINFNRKVAYRRLYLSY</sequence>
<reference evidence="3 4" key="1">
    <citation type="submission" date="2020-08" db="EMBL/GenBank/DDBJ databases">
        <title>A Genomic Blueprint of the Chicken Gut Microbiome.</title>
        <authorList>
            <person name="Gilroy R."/>
            <person name="Ravi A."/>
            <person name="Getino M."/>
            <person name="Pursley I."/>
            <person name="Horton D.L."/>
            <person name="Alikhan N.-F."/>
            <person name="Baker D."/>
            <person name="Gharbi K."/>
            <person name="Hall N."/>
            <person name="Watson M."/>
            <person name="Adriaenssens E.M."/>
            <person name="Foster-Nyarko E."/>
            <person name="Jarju S."/>
            <person name="Secka A."/>
            <person name="Antonio M."/>
            <person name="Oren A."/>
            <person name="Chaudhuri R."/>
            <person name="La Ragione R.M."/>
            <person name="Hildebrand F."/>
            <person name="Pallen M.J."/>
        </authorList>
    </citation>
    <scope>NUCLEOTIDE SEQUENCE [LARGE SCALE GENOMIC DNA]</scope>
    <source>
        <strain evidence="3 4">Sa3CVN1</strain>
    </source>
</reference>
<dbReference type="Pfam" id="PF06445">
    <property type="entry name" value="GyrI-like"/>
    <property type="match status" value="1"/>
</dbReference>
<dbReference type="EMBL" id="JACSRA010000019">
    <property type="protein sequence ID" value="MBD7912115.1"/>
    <property type="molecule type" value="Genomic_DNA"/>
</dbReference>
<organism evidence="3 4">
    <name type="scientific">Clostridium cibarium</name>
    <dbReference type="NCBI Taxonomy" id="2762247"/>
    <lineage>
        <taxon>Bacteria</taxon>
        <taxon>Bacillati</taxon>
        <taxon>Bacillota</taxon>
        <taxon>Clostridia</taxon>
        <taxon>Eubacteriales</taxon>
        <taxon>Clostridiaceae</taxon>
        <taxon>Clostridium</taxon>
    </lineage>
</organism>
<feature type="domain" description="GyrI-like small molecule binding" evidence="2">
    <location>
        <begin position="33"/>
        <end position="196"/>
    </location>
</feature>
<dbReference type="Proteomes" id="UP000627781">
    <property type="component" value="Unassembled WGS sequence"/>
</dbReference>
<dbReference type="InterPro" id="IPR012349">
    <property type="entry name" value="Split_barrel_FMN-bd"/>
</dbReference>
<proteinExistence type="predicted"/>
<protein>
    <submittedName>
        <fullName evidence="3">GyrI-like domain-containing protein</fullName>
    </submittedName>
</protein>
<evidence type="ECO:0000259" key="1">
    <source>
        <dbReference type="Pfam" id="PF01243"/>
    </source>
</evidence>
<dbReference type="SUPFAM" id="SSF55136">
    <property type="entry name" value="Probable bacterial effector-binding domain"/>
    <property type="match status" value="1"/>
</dbReference>
<dbReference type="InterPro" id="IPR029442">
    <property type="entry name" value="GyrI-like"/>
</dbReference>
<dbReference type="Pfam" id="PF01243">
    <property type="entry name" value="PNPOx_N"/>
    <property type="match status" value="1"/>
</dbReference>
<comment type="caution">
    <text evidence="3">The sequence shown here is derived from an EMBL/GenBank/DDBJ whole genome shotgun (WGS) entry which is preliminary data.</text>
</comment>
<gene>
    <name evidence="3" type="ORF">H9661_12180</name>
</gene>
<keyword evidence="4" id="KW-1185">Reference proteome</keyword>
<feature type="domain" description="Pyridoxamine 5'-phosphate oxidase N-terminal" evidence="1">
    <location>
        <begin position="213"/>
        <end position="324"/>
    </location>
</feature>
<dbReference type="Gene3D" id="2.30.110.10">
    <property type="entry name" value="Electron Transport, Fmn-binding Protein, Chain A"/>
    <property type="match status" value="1"/>
</dbReference>
<name>A0ABR8PVD8_9CLOT</name>
<evidence type="ECO:0000313" key="3">
    <source>
        <dbReference type="EMBL" id="MBD7912115.1"/>
    </source>
</evidence>